<dbReference type="NCBIfam" id="TIGR00054">
    <property type="entry name" value="RIP metalloprotease RseP"/>
    <property type="match status" value="1"/>
</dbReference>
<gene>
    <name evidence="13" type="primary">rseP</name>
    <name evidence="13" type="ORF">KJ970_08555</name>
</gene>
<dbReference type="PANTHER" id="PTHR42837:SF2">
    <property type="entry name" value="MEMBRANE METALLOPROTEASE ARASP2, CHLOROPLASTIC-RELATED"/>
    <property type="match status" value="1"/>
</dbReference>
<comment type="caution">
    <text evidence="13">The sequence shown here is derived from an EMBL/GenBank/DDBJ whole genome shotgun (WGS) entry which is preliminary data.</text>
</comment>
<dbReference type="Pfam" id="PF17820">
    <property type="entry name" value="PDZ_6"/>
    <property type="match status" value="1"/>
</dbReference>
<dbReference type="GO" id="GO:0006508">
    <property type="term" value="P:proteolysis"/>
    <property type="evidence" value="ECO:0007669"/>
    <property type="project" value="UniProtKB-KW"/>
</dbReference>
<dbReference type="EC" id="3.4.24.-" evidence="11"/>
<dbReference type="InterPro" id="IPR008915">
    <property type="entry name" value="Peptidase_M50"/>
</dbReference>
<feature type="transmembrane region" description="Helical" evidence="11">
    <location>
        <begin position="278"/>
        <end position="298"/>
    </location>
</feature>
<evidence type="ECO:0000256" key="3">
    <source>
        <dbReference type="ARBA" id="ARBA00007931"/>
    </source>
</evidence>
<evidence type="ECO:0000256" key="9">
    <source>
        <dbReference type="ARBA" id="ARBA00023049"/>
    </source>
</evidence>
<evidence type="ECO:0000313" key="14">
    <source>
        <dbReference type="Proteomes" id="UP000777784"/>
    </source>
</evidence>
<feature type="transmembrane region" description="Helical" evidence="11">
    <location>
        <begin position="98"/>
        <end position="121"/>
    </location>
</feature>
<proteinExistence type="inferred from homology"/>
<dbReference type="Proteomes" id="UP000777784">
    <property type="component" value="Unassembled WGS sequence"/>
</dbReference>
<evidence type="ECO:0000256" key="11">
    <source>
        <dbReference type="RuleBase" id="RU362031"/>
    </source>
</evidence>
<dbReference type="CDD" id="cd23081">
    <property type="entry name" value="cpPDZ_EcRseP-like"/>
    <property type="match status" value="1"/>
</dbReference>
<dbReference type="PANTHER" id="PTHR42837">
    <property type="entry name" value="REGULATOR OF SIGMA-E PROTEASE RSEP"/>
    <property type="match status" value="1"/>
</dbReference>
<keyword evidence="5 11" id="KW-0812">Transmembrane</keyword>
<reference evidence="13" key="1">
    <citation type="submission" date="2021-05" db="EMBL/GenBank/DDBJ databases">
        <title>Energy efficiency and biological interactions define the core microbiome of deep oligotrophic groundwater.</title>
        <authorList>
            <person name="Mehrshad M."/>
            <person name="Lopez-Fernandez M."/>
            <person name="Bell E."/>
            <person name="Bernier-Latmani R."/>
            <person name="Bertilsson S."/>
            <person name="Dopson M."/>
        </authorList>
    </citation>
    <scope>NUCLEOTIDE SEQUENCE</scope>
    <source>
        <strain evidence="13">Modern_marine.mb.64</strain>
    </source>
</reference>
<dbReference type="Pfam" id="PF02163">
    <property type="entry name" value="Peptidase_M50"/>
    <property type="match status" value="1"/>
</dbReference>
<evidence type="ECO:0000256" key="2">
    <source>
        <dbReference type="ARBA" id="ARBA00004141"/>
    </source>
</evidence>
<evidence type="ECO:0000313" key="13">
    <source>
        <dbReference type="EMBL" id="MBU2690966.1"/>
    </source>
</evidence>
<dbReference type="CDD" id="cd06163">
    <property type="entry name" value="S2P-M50_PDZ_RseP-like"/>
    <property type="match status" value="1"/>
</dbReference>
<dbReference type="InterPro" id="IPR004387">
    <property type="entry name" value="Pept_M50_Zn"/>
</dbReference>
<dbReference type="Gene3D" id="2.30.42.10">
    <property type="match status" value="1"/>
</dbReference>
<dbReference type="GO" id="GO:0046872">
    <property type="term" value="F:metal ion binding"/>
    <property type="evidence" value="ECO:0007669"/>
    <property type="project" value="UniProtKB-KW"/>
</dbReference>
<comment type="similarity">
    <text evidence="3 11">Belongs to the peptidase M50B family.</text>
</comment>
<keyword evidence="10 11" id="KW-0472">Membrane</keyword>
<dbReference type="GO" id="GO:0004222">
    <property type="term" value="F:metalloendopeptidase activity"/>
    <property type="evidence" value="ECO:0007669"/>
    <property type="project" value="InterPro"/>
</dbReference>
<dbReference type="InterPro" id="IPR036034">
    <property type="entry name" value="PDZ_sf"/>
</dbReference>
<name>A0A948RUV5_UNCEI</name>
<dbReference type="GO" id="GO:0016020">
    <property type="term" value="C:membrane"/>
    <property type="evidence" value="ECO:0007669"/>
    <property type="project" value="UniProtKB-SubCell"/>
</dbReference>
<dbReference type="InterPro" id="IPR041489">
    <property type="entry name" value="PDZ_6"/>
</dbReference>
<evidence type="ECO:0000256" key="5">
    <source>
        <dbReference type="ARBA" id="ARBA00022692"/>
    </source>
</evidence>
<keyword evidence="11" id="KW-0479">Metal-binding</keyword>
<organism evidence="13 14">
    <name type="scientific">Eiseniibacteriota bacterium</name>
    <dbReference type="NCBI Taxonomy" id="2212470"/>
    <lineage>
        <taxon>Bacteria</taxon>
        <taxon>Candidatus Eiseniibacteriota</taxon>
    </lineage>
</organism>
<dbReference type="AlphaFoldDB" id="A0A948RUV5"/>
<evidence type="ECO:0000256" key="1">
    <source>
        <dbReference type="ARBA" id="ARBA00001947"/>
    </source>
</evidence>
<evidence type="ECO:0000256" key="6">
    <source>
        <dbReference type="ARBA" id="ARBA00022801"/>
    </source>
</evidence>
<feature type="transmembrane region" description="Helical" evidence="11">
    <location>
        <begin position="327"/>
        <end position="346"/>
    </location>
</feature>
<keyword evidence="8 11" id="KW-1133">Transmembrane helix</keyword>
<dbReference type="SUPFAM" id="SSF50156">
    <property type="entry name" value="PDZ domain-like"/>
    <property type="match status" value="1"/>
</dbReference>
<keyword evidence="4" id="KW-0645">Protease</keyword>
<feature type="domain" description="PDZ" evidence="12">
    <location>
        <begin position="117"/>
        <end position="186"/>
    </location>
</feature>
<evidence type="ECO:0000259" key="12">
    <source>
        <dbReference type="SMART" id="SM00228"/>
    </source>
</evidence>
<comment type="subcellular location">
    <subcellularLocation>
        <location evidence="2">Membrane</location>
        <topology evidence="2">Multi-pass membrane protein</topology>
    </subcellularLocation>
</comment>
<evidence type="ECO:0000256" key="7">
    <source>
        <dbReference type="ARBA" id="ARBA00022833"/>
    </source>
</evidence>
<dbReference type="EMBL" id="JAHJDP010000042">
    <property type="protein sequence ID" value="MBU2690966.1"/>
    <property type="molecule type" value="Genomic_DNA"/>
</dbReference>
<evidence type="ECO:0000256" key="8">
    <source>
        <dbReference type="ARBA" id="ARBA00022989"/>
    </source>
</evidence>
<accession>A0A948RUV5</accession>
<keyword evidence="7 11" id="KW-0862">Zinc</keyword>
<evidence type="ECO:0000256" key="4">
    <source>
        <dbReference type="ARBA" id="ARBA00022670"/>
    </source>
</evidence>
<comment type="cofactor">
    <cofactor evidence="1 11">
        <name>Zn(2+)</name>
        <dbReference type="ChEBI" id="CHEBI:29105"/>
    </cofactor>
</comment>
<evidence type="ECO:0000256" key="10">
    <source>
        <dbReference type="ARBA" id="ARBA00023136"/>
    </source>
</evidence>
<sequence length="351" mass="37725">MTFVLSLIVVIGLVVFVHELGHFLAAKAVGIRVERFSIGFPPKIVGKKFGDTEYCLSWIPLGGYVKMSGMIDESMDGETAITGAPWEFQSKPTWAKTLAITGGVLMNFLFAFLIYTFVIGVRGIGEAGPSIIGEIQPGYPAEAAGLQVKDEVVEIDGALISTWDELVESIHAKPERSVQLKIRRGEEIFDVELTPKRGTIPIGEDMVDVGLIGVSPDLMYRSASFGEAITAGYQSTIGAFRLVFLSIRLLVSGQASVRDLSGPIGIAKMSAQAAKSGILSLLAFVAFISINIGFLNILPIPALDGGHLIVVLWEGITRKVISTKVKLIIQQVGVVIILALMVLIIVNDLTK</sequence>
<dbReference type="InterPro" id="IPR001478">
    <property type="entry name" value="PDZ"/>
</dbReference>
<protein>
    <recommendedName>
        <fullName evidence="11">Zinc metalloprotease</fullName>
        <ecNumber evidence="11">3.4.24.-</ecNumber>
    </recommendedName>
</protein>
<keyword evidence="9 11" id="KW-0482">Metalloprotease</keyword>
<keyword evidence="6 11" id="KW-0378">Hydrolase</keyword>
<dbReference type="SMART" id="SM00228">
    <property type="entry name" value="PDZ"/>
    <property type="match status" value="1"/>
</dbReference>